<dbReference type="InterPro" id="IPR003672">
    <property type="entry name" value="CobN/Mg_chltase"/>
</dbReference>
<dbReference type="Proteomes" id="UP000184485">
    <property type="component" value="Unassembled WGS sequence"/>
</dbReference>
<dbReference type="CDD" id="cd10150">
    <property type="entry name" value="CobN_like"/>
    <property type="match status" value="1"/>
</dbReference>
<dbReference type="GO" id="GO:0009236">
    <property type="term" value="P:cobalamin biosynthetic process"/>
    <property type="evidence" value="ECO:0007669"/>
    <property type="project" value="UniProtKB-UniRule"/>
</dbReference>
<organism evidence="3 4">
    <name type="scientific">Kaistia soli DSM 19436</name>
    <dbReference type="NCBI Taxonomy" id="1122133"/>
    <lineage>
        <taxon>Bacteria</taxon>
        <taxon>Pseudomonadati</taxon>
        <taxon>Pseudomonadota</taxon>
        <taxon>Alphaproteobacteria</taxon>
        <taxon>Hyphomicrobiales</taxon>
        <taxon>Kaistiaceae</taxon>
        <taxon>Kaistia</taxon>
    </lineage>
</organism>
<dbReference type="InterPro" id="IPR011953">
    <property type="entry name" value="Cobalto_CobN"/>
</dbReference>
<dbReference type="GO" id="GO:0051116">
    <property type="term" value="F:cobaltochelatase activity"/>
    <property type="evidence" value="ECO:0007669"/>
    <property type="project" value="UniProtKB-UniRule"/>
</dbReference>
<protein>
    <recommendedName>
        <fullName evidence="1">Cobaltochelatase subunit CobN</fullName>
        <ecNumber evidence="1">6.6.1.2</ecNumber>
    </recommendedName>
</protein>
<evidence type="ECO:0000313" key="4">
    <source>
        <dbReference type="Proteomes" id="UP000184485"/>
    </source>
</evidence>
<keyword evidence="4" id="KW-1185">Reference proteome</keyword>
<dbReference type="STRING" id="1122133.SAMN02745157_0185"/>
<dbReference type="AlphaFoldDB" id="A0A1M5PNZ1"/>
<feature type="domain" description="CobN/magnesium chelatase" evidence="2">
    <location>
        <begin position="145"/>
        <end position="1204"/>
    </location>
</feature>
<accession>A0A1M5PNZ1</accession>
<proteinExistence type="predicted"/>
<evidence type="ECO:0000256" key="1">
    <source>
        <dbReference type="NCBIfam" id="TIGR02257"/>
    </source>
</evidence>
<reference evidence="3 4" key="1">
    <citation type="submission" date="2016-11" db="EMBL/GenBank/DDBJ databases">
        <authorList>
            <person name="Jaros S."/>
            <person name="Januszkiewicz K."/>
            <person name="Wedrychowicz H."/>
        </authorList>
    </citation>
    <scope>NUCLEOTIDE SEQUENCE [LARGE SCALE GENOMIC DNA]</scope>
    <source>
        <strain evidence="3 4">DSM 19436</strain>
    </source>
</reference>
<dbReference type="OrthoDB" id="9757976at2"/>
<dbReference type="Pfam" id="PF02514">
    <property type="entry name" value="CobN-Mg_chel"/>
    <property type="match status" value="1"/>
</dbReference>
<dbReference type="NCBIfam" id="TIGR02257">
    <property type="entry name" value="cobalto_cobN"/>
    <property type="match status" value="1"/>
</dbReference>
<dbReference type="EMBL" id="FQUP01000012">
    <property type="protein sequence ID" value="SHH02963.1"/>
    <property type="molecule type" value="Genomic_DNA"/>
</dbReference>
<evidence type="ECO:0000259" key="2">
    <source>
        <dbReference type="Pfam" id="PF02514"/>
    </source>
</evidence>
<name>A0A1M5PNZ1_9HYPH</name>
<dbReference type="PANTHER" id="PTHR44119">
    <property type="entry name" value="MAGNESIUM-CHELATASE SUBUNIT CHLH, CHLOROPLASTIC"/>
    <property type="match status" value="1"/>
</dbReference>
<dbReference type="EC" id="6.6.1.2" evidence="1"/>
<gene>
    <name evidence="3" type="ORF">SAMN02745157_0185</name>
</gene>
<dbReference type="PANTHER" id="PTHR44119:SF4">
    <property type="entry name" value="AEROBIC COBALTOCHELATASE SUBUNIT COBN"/>
    <property type="match status" value="1"/>
</dbReference>
<evidence type="ECO:0000313" key="3">
    <source>
        <dbReference type="EMBL" id="SHH02963.1"/>
    </source>
</evidence>
<sequence length="1227" mass="131326">MHLVAGETERIDDGSSAVDLDQTPGEIVFISAADSELAAFAAAAGRIGEGPSLRLANLMRLGHPYSVDLYLEKTLSQAKLVVLRLIGSAGYWPYGLEALRALSRGGGPRLIVVPGGDERWDPALEAYCTVPLEDCRQFWRAAVAGGPGNIDRALQLARHLVGFGVRPGEAEPLPVAGLHHDGADGRPLALIVFYRALIEGGSTGPVDALIEALDAEGISARAAFVSSPKNPEAADYLRRLAEELPPDIVINGTAFALSKPGRRTEPTVLDRPGRPVLQIVFAGTTRDAWAQSARGLGPRDMIMNVVLPEVDGRILTRPVSFKEELPRDGVTDSRIVAYHADRERIAFVAAQASRWVHLGRKSASERRVAIILSNYPGRDGRIGNGVGLDTPESTVRIAAAMRAAGYGLAGFPETGSALMAALEQAQAGAAGTEQIAISLTDYRAFHDALPEALREELAARWGAPEQDPTFVDGAFRLAICRFGNIVVGVQPARGYGVDPKATYHDPALPPPHHYLAFYAWLRRVFVADAVVEVGKHGNLEWLPGKAIGLSAACWPEAALGPLPLIYPFIVNDPGEGAQAKRRSAAVIVDHLMPAITRAEAHGPFAELETLIDEYHLALGADPRRRDDLEREILDRAARYGIDRDLEIGAGDPAKALRAIDAHLCDIKELQIRDGLHVFGESPAGQALASTMAAIARIPRSGGRPADASLIRAIAADLDLSDFDPLAPDHAAFWSGPRPQALAAVTDAVWRSAGDTAERIELLALQLAREALAAHPQREGDEAPRFGPATEAVLDWMVDDLAPALGNSGASEMSAVLTALDGRFVSPGPAGAPSRGRPDALPTGRNFFSVDTRAVPTEAAWRIGRRSAEALVMRYMQDEGAWPRAIALTVWGTANMRTGGDDIAQVLALIGAEPVWEAGTGRVTGFRVLTLAELKRPRVDVTLRISGMFRDAFPEQIDLIDSAIRAVAERDEPDDANPIAAARRREGDALRIFGSRPGAYGSGLQAMMDHDIWTDSADLAEAFLGASGYAYGGGAEGRAASSELRTRLGAVDAVLHNQDNREHDILDSDEYHQFQGGLALAAEQISGNAPRLYHGDHSTPENPVIRPLSEEIGRVVRARATNPKWIDGAMRHGYRGAFEIAATVDLLFGFAATTHAVGDHHFDALYNAYLADERVADFIADANPAALAGMAARFEDAIARGLWSPLRNSTRARLAALSARPALLETTA</sequence>